<accession>A0ABY4L4F4</accession>
<proteinExistence type="predicted"/>
<dbReference type="SUPFAM" id="SSF160424">
    <property type="entry name" value="BH3703-like"/>
    <property type="match status" value="1"/>
</dbReference>
<reference evidence="1 2" key="1">
    <citation type="submission" date="2020-04" db="EMBL/GenBank/DDBJ databases">
        <title>Thermobifida alba genome sequencing and assembly.</title>
        <authorList>
            <person name="Luzics S."/>
            <person name="Horvath B."/>
            <person name="Nagy I."/>
            <person name="Toth A."/>
            <person name="Nagy I."/>
            <person name="Kukolya J."/>
        </authorList>
    </citation>
    <scope>NUCLEOTIDE SEQUENCE [LARGE SCALE GENOMIC DNA]</scope>
    <source>
        <strain evidence="1 2">DSM 43795</strain>
    </source>
</reference>
<dbReference type="RefSeq" id="WP_248591035.1">
    <property type="nucleotide sequence ID" value="NZ_BAABEB010000022.1"/>
</dbReference>
<organism evidence="1 2">
    <name type="scientific">Thermobifida alba</name>
    <name type="common">Thermomonospora alba</name>
    <dbReference type="NCBI Taxonomy" id="53522"/>
    <lineage>
        <taxon>Bacteria</taxon>
        <taxon>Bacillati</taxon>
        <taxon>Actinomycetota</taxon>
        <taxon>Actinomycetes</taxon>
        <taxon>Streptosporangiales</taxon>
        <taxon>Nocardiopsidaceae</taxon>
        <taxon>Thermobifida</taxon>
    </lineage>
</organism>
<name>A0ABY4L4F4_THEAE</name>
<sequence length="156" mass="18081">MAVSRFRRGHLSPPEQQQILTQIGTKLLVEVPEDWERVTYFIQSVVDHSSAEVVVEFPDGTSRRESLPAEVFSLTDELRAGMYQEGKGTWFSMRYVISRPGKFNVDFNHDEDPGITFPTSQGFTKDLRYFPREEANIPEWLREKLREEAEGRADQL</sequence>
<keyword evidence="2" id="KW-1185">Reference proteome</keyword>
<dbReference type="Proteomes" id="UP000832041">
    <property type="component" value="Chromosome"/>
</dbReference>
<dbReference type="EMBL" id="CP051627">
    <property type="protein sequence ID" value="UPT22541.1"/>
    <property type="molecule type" value="Genomic_DNA"/>
</dbReference>
<evidence type="ECO:0000313" key="1">
    <source>
        <dbReference type="EMBL" id="UPT22541.1"/>
    </source>
</evidence>
<evidence type="ECO:0000313" key="2">
    <source>
        <dbReference type="Proteomes" id="UP000832041"/>
    </source>
</evidence>
<dbReference type="InterPro" id="IPR036170">
    <property type="entry name" value="YezG-like_sf"/>
</dbReference>
<protein>
    <submittedName>
        <fullName evidence="1">Uncharacterized protein</fullName>
    </submittedName>
</protein>
<gene>
    <name evidence="1" type="ORF">FOF52_17585</name>
</gene>